<keyword evidence="2" id="KW-1185">Reference proteome</keyword>
<dbReference type="InterPro" id="IPR049457">
    <property type="entry name" value="Emfourin"/>
</dbReference>
<reference evidence="1 2" key="1">
    <citation type="submission" date="2020-03" db="EMBL/GenBank/DDBJ databases">
        <authorList>
            <person name="Wang L."/>
            <person name="He N."/>
            <person name="Li Y."/>
            <person name="Fang Y."/>
            <person name="Zhang F."/>
        </authorList>
    </citation>
    <scope>NUCLEOTIDE SEQUENCE [LARGE SCALE GENOMIC DNA]</scope>
    <source>
        <strain evidence="2">hsmgli-8</strain>
    </source>
</reference>
<gene>
    <name evidence="1" type="ORF">HBH25_14130</name>
</gene>
<comment type="caution">
    <text evidence="1">The sequence shown here is derived from an EMBL/GenBank/DDBJ whole genome shotgun (WGS) entry which is preliminary data.</text>
</comment>
<dbReference type="Proteomes" id="UP000746535">
    <property type="component" value="Unassembled WGS sequence"/>
</dbReference>
<accession>A0ABX0YF47</accession>
<sequence>MRISYRETGGVAFFPGLNKPRTVEVEALPAADQQELRQLVEASRFFALPQSREPASSPRGAQHYTLTVSEGEREHTVCLPAPVQAGPLQGLVQCVRRHVGE</sequence>
<evidence type="ECO:0000313" key="1">
    <source>
        <dbReference type="EMBL" id="NJP01985.1"/>
    </source>
</evidence>
<name>A0ABX0YF47_9PSED</name>
<organism evidence="1 2">
    <name type="scientific">Pseudomonas quercus</name>
    <dbReference type="NCBI Taxonomy" id="2722792"/>
    <lineage>
        <taxon>Bacteria</taxon>
        <taxon>Pseudomonadati</taxon>
        <taxon>Pseudomonadota</taxon>
        <taxon>Gammaproteobacteria</taxon>
        <taxon>Pseudomonadales</taxon>
        <taxon>Pseudomonadaceae</taxon>
        <taxon>Pseudomonas</taxon>
    </lineage>
</organism>
<dbReference type="RefSeq" id="WP_168084559.1">
    <property type="nucleotide sequence ID" value="NZ_JAAVJI010000008.1"/>
</dbReference>
<proteinExistence type="predicted"/>
<evidence type="ECO:0000313" key="2">
    <source>
        <dbReference type="Proteomes" id="UP000746535"/>
    </source>
</evidence>
<dbReference type="EMBL" id="JAAVJI010000008">
    <property type="protein sequence ID" value="NJP01985.1"/>
    <property type="molecule type" value="Genomic_DNA"/>
</dbReference>
<dbReference type="Pfam" id="PF20242">
    <property type="entry name" value="Emfourin"/>
    <property type="match status" value="1"/>
</dbReference>
<protein>
    <submittedName>
        <fullName evidence="1">Uncharacterized protein</fullName>
    </submittedName>
</protein>